<gene>
    <name evidence="3" type="ORF">B9Z65_2327</name>
</gene>
<feature type="transmembrane region" description="Helical" evidence="2">
    <location>
        <begin position="123"/>
        <end position="140"/>
    </location>
</feature>
<organism evidence="3 4">
    <name type="scientific">Elsinoe australis</name>
    <dbReference type="NCBI Taxonomy" id="40998"/>
    <lineage>
        <taxon>Eukaryota</taxon>
        <taxon>Fungi</taxon>
        <taxon>Dikarya</taxon>
        <taxon>Ascomycota</taxon>
        <taxon>Pezizomycotina</taxon>
        <taxon>Dothideomycetes</taxon>
        <taxon>Dothideomycetidae</taxon>
        <taxon>Myriangiales</taxon>
        <taxon>Elsinoaceae</taxon>
        <taxon>Elsinoe</taxon>
    </lineage>
</organism>
<dbReference type="AlphaFoldDB" id="A0A2P7ZAE5"/>
<evidence type="ECO:0000256" key="1">
    <source>
        <dbReference type="SAM" id="MobiDB-lite"/>
    </source>
</evidence>
<feature type="transmembrane region" description="Helical" evidence="2">
    <location>
        <begin position="80"/>
        <end position="102"/>
    </location>
</feature>
<comment type="caution">
    <text evidence="3">The sequence shown here is derived from an EMBL/GenBank/DDBJ whole genome shotgun (WGS) entry which is preliminary data.</text>
</comment>
<protein>
    <submittedName>
        <fullName evidence="3">Uncharacterized protein</fullName>
    </submittedName>
</protein>
<evidence type="ECO:0000313" key="3">
    <source>
        <dbReference type="EMBL" id="PSK45187.1"/>
    </source>
</evidence>
<name>A0A2P7ZAE5_9PEZI</name>
<reference evidence="3 4" key="1">
    <citation type="submission" date="2017-05" db="EMBL/GenBank/DDBJ databases">
        <title>Draft genome sequence of Elsinoe australis.</title>
        <authorList>
            <person name="Cheng Q."/>
        </authorList>
    </citation>
    <scope>NUCLEOTIDE SEQUENCE [LARGE SCALE GENOMIC DNA]</scope>
    <source>
        <strain evidence="3 4">NL1</strain>
    </source>
</reference>
<feature type="transmembrane region" description="Helical" evidence="2">
    <location>
        <begin position="12"/>
        <end position="29"/>
    </location>
</feature>
<proteinExistence type="predicted"/>
<feature type="region of interest" description="Disordered" evidence="1">
    <location>
        <begin position="202"/>
        <end position="234"/>
    </location>
</feature>
<evidence type="ECO:0000313" key="4">
    <source>
        <dbReference type="Proteomes" id="UP000243723"/>
    </source>
</evidence>
<dbReference type="Proteomes" id="UP000243723">
    <property type="component" value="Unassembled WGS sequence"/>
</dbReference>
<keyword evidence="4" id="KW-1185">Reference proteome</keyword>
<sequence>MSLVLVYEYRLTVNGLVFGILATGVRGIFRTLSTLLLSSQGAAPSDLNGTTVLSVSLFASVVCALIFEDTLSALDGISRLLSPALVIVLMNLVATIASFSIGGQMFAYLPTQSSAWNARQRPAILWPLLGMVGITTFYTVSTGTSIVHPIQVTCFLLATFCLLEVDYTVLAQNIISSAGKPTRIAAALAPLLPIGDQGHNPDVYQPVLEEDEDSPTSGRLSLLQQTPEQQTSTRSTKSLTILTLLTWSLTLYLTLKPPLSLHYPPSPSLDLTYHPTTNLDIVISMYSEPLSSLTSTLNLLLSIPSIATLSPHLFIYTKNYHADLSAISSAIPASLFPASITLKPNIGREGETYVHHILSHWDTLANHTLFLQAETHNPRELKPRIRDYFGPDTGMLPLGFAGYSCSCSDKTCGDRFWEDRSGVVRDTYLKALRRETCPAKREGGGRILLSYKGQFIASAARIRGTEKKVYEELYGLFGDEGSWVHGEEYLRGRKEEMSAPVFGFTMERLWAGLLQCGDERVARDCPSLLSGWRMGGGRGDCQCFDHV</sequence>
<dbReference type="STRING" id="40998.A0A2P7ZAE5"/>
<feature type="transmembrane region" description="Helical" evidence="2">
    <location>
        <begin position="50"/>
        <end position="68"/>
    </location>
</feature>
<keyword evidence="2" id="KW-0812">Transmembrane</keyword>
<dbReference type="PANTHER" id="PTHR37490:SF1">
    <property type="entry name" value="GLYCOSYLTRANSFERASE 2-LIKE DOMAIN-CONTAINING PROTEIN"/>
    <property type="match status" value="1"/>
</dbReference>
<accession>A0A2P7ZAE5</accession>
<evidence type="ECO:0000256" key="2">
    <source>
        <dbReference type="SAM" id="Phobius"/>
    </source>
</evidence>
<feature type="compositionally biased region" description="Polar residues" evidence="1">
    <location>
        <begin position="215"/>
        <end position="230"/>
    </location>
</feature>
<keyword evidence="2" id="KW-0472">Membrane</keyword>
<dbReference type="OrthoDB" id="28755at2759"/>
<keyword evidence="2" id="KW-1133">Transmembrane helix</keyword>
<dbReference type="PANTHER" id="PTHR37490">
    <property type="entry name" value="EXPRESSED PROTEIN"/>
    <property type="match status" value="1"/>
</dbReference>
<dbReference type="EMBL" id="NHZQ01000251">
    <property type="protein sequence ID" value="PSK45187.1"/>
    <property type="molecule type" value="Genomic_DNA"/>
</dbReference>